<dbReference type="KEGG" id="ccau:EG346_20095"/>
<evidence type="ECO:0000259" key="2">
    <source>
        <dbReference type="Pfam" id="PF08346"/>
    </source>
</evidence>
<feature type="domain" description="Antirepressor protein C-terminal" evidence="1">
    <location>
        <begin position="148"/>
        <end position="210"/>
    </location>
</feature>
<evidence type="ECO:0000313" key="4">
    <source>
        <dbReference type="EMBL" id="STC98748.1"/>
    </source>
</evidence>
<dbReference type="Proteomes" id="UP000255224">
    <property type="component" value="Unassembled WGS sequence"/>
</dbReference>
<sequence>MINQINSAESNSNELIRISEQNGKQAVSARELHSFLESKQDFSTWIKARIEKYGFVENVDFEVFHNVMENPNGGRPLTEYALTIDCAKEIGMVEGNEKGKQARRYFIDCEKKLKSIAPAVDFSNPDTVLMLAQNWKEEQTKRIEAERINEENKPKVLFTDAVVGSTSSCLIGELAKVISQNGFTIGQNRLFDWLRENGYLGKIGERRNIPIRFL</sequence>
<dbReference type="Proteomes" id="UP000273270">
    <property type="component" value="Chromosome"/>
</dbReference>
<evidence type="ECO:0000313" key="6">
    <source>
        <dbReference type="Proteomes" id="UP000273270"/>
    </source>
</evidence>
<evidence type="ECO:0000313" key="3">
    <source>
        <dbReference type="EMBL" id="AZA50337.1"/>
    </source>
</evidence>
<dbReference type="EMBL" id="UFVQ01000003">
    <property type="protein sequence ID" value="STC98748.1"/>
    <property type="molecule type" value="Genomic_DNA"/>
</dbReference>
<feature type="domain" description="AntA/AntB antirepressor" evidence="2">
    <location>
        <begin position="27"/>
        <end position="94"/>
    </location>
</feature>
<evidence type="ECO:0000313" key="5">
    <source>
        <dbReference type="Proteomes" id="UP000255224"/>
    </source>
</evidence>
<proteinExistence type="predicted"/>
<dbReference type="InterPro" id="IPR005039">
    <property type="entry name" value="Ant_C"/>
</dbReference>
<dbReference type="InterPro" id="IPR013557">
    <property type="entry name" value="AntA/B_antirep"/>
</dbReference>
<accession>A0A376E0Y1</accession>
<name>A0A376E0Y1_CHRCU</name>
<reference evidence="4 5" key="1">
    <citation type="submission" date="2018-06" db="EMBL/GenBank/DDBJ databases">
        <authorList>
            <consortium name="Pathogen Informatics"/>
            <person name="Doyle S."/>
        </authorList>
    </citation>
    <scope>NUCLEOTIDE SEQUENCE [LARGE SCALE GENOMIC DNA]</scope>
    <source>
        <strain evidence="4 5">NCTC13533</strain>
    </source>
</reference>
<dbReference type="RefSeq" id="WP_123881033.1">
    <property type="nucleotide sequence ID" value="NZ_CP033920.1"/>
</dbReference>
<keyword evidence="6" id="KW-1185">Reference proteome</keyword>
<dbReference type="Pfam" id="PF03374">
    <property type="entry name" value="ANT"/>
    <property type="match status" value="1"/>
</dbReference>
<gene>
    <name evidence="3" type="ORF">EG346_20095</name>
    <name evidence="4" type="ORF">NCTC13533_02653</name>
</gene>
<dbReference type="PANTHER" id="PTHR36180">
    <property type="entry name" value="DNA-BINDING PROTEIN-RELATED-RELATED"/>
    <property type="match status" value="1"/>
</dbReference>
<dbReference type="EMBL" id="CP033920">
    <property type="protein sequence ID" value="AZA50337.1"/>
    <property type="molecule type" value="Genomic_DNA"/>
</dbReference>
<evidence type="ECO:0000259" key="1">
    <source>
        <dbReference type="Pfam" id="PF03374"/>
    </source>
</evidence>
<dbReference type="Pfam" id="PF08346">
    <property type="entry name" value="AntA"/>
    <property type="match status" value="1"/>
</dbReference>
<accession>A0A3G6M613</accession>
<reference evidence="3" key="2">
    <citation type="submission" date="2018-11" db="EMBL/GenBank/DDBJ databases">
        <title>Proposal to divide the Flavobacteriaceae and reorganize its genera based on Amino Acid Identity values calculated from whole genome sequences.</title>
        <authorList>
            <person name="Nicholson A.C."/>
            <person name="Gulvik C.A."/>
            <person name="Whitney A.M."/>
            <person name="Humrighouse B.W."/>
            <person name="Bell M."/>
            <person name="Holmes B."/>
            <person name="Steigerwalt A."/>
            <person name="Villarma A."/>
            <person name="Sheth M."/>
            <person name="Batra D."/>
            <person name="Pryor J."/>
            <person name="Bernardet J.-F."/>
            <person name="Hugo C."/>
            <person name="Kampfer P."/>
            <person name="Newman J."/>
            <person name="Mcquiston J.R."/>
        </authorList>
    </citation>
    <scope>NUCLEOTIDE SEQUENCE [LARGE SCALE GENOMIC DNA]</scope>
    <source>
        <strain evidence="3">G0188</strain>
    </source>
</reference>
<reference evidence="6" key="3">
    <citation type="submission" date="2018-11" db="EMBL/GenBank/DDBJ databases">
        <title>Proposal to divide the Flavobacteriaceae and reorganize its genera based on Amino Acid Identity values calculated from whole genome sequences.</title>
        <authorList>
            <person name="Nicholson A.C."/>
            <person name="Gulvik C.A."/>
            <person name="Whitney A.M."/>
            <person name="Humrighouse B.W."/>
            <person name="Bell M."/>
            <person name="Holmes B."/>
            <person name="Steigerwalt A.G."/>
            <person name="Villarma A."/>
            <person name="Sheth M."/>
            <person name="Batra D."/>
            <person name="Pryor J."/>
            <person name="Bernardet J.-F."/>
            <person name="Hugo C."/>
            <person name="Kampfer P."/>
            <person name="Newman J."/>
            <person name="McQuiston J.R."/>
        </authorList>
    </citation>
    <scope>NUCLEOTIDE SEQUENCE [LARGE SCALE GENOMIC DNA]</scope>
    <source>
        <strain evidence="6">G0188</strain>
    </source>
</reference>
<dbReference type="AlphaFoldDB" id="A0A376E0Y1"/>
<dbReference type="PANTHER" id="PTHR36180:SF1">
    <property type="entry name" value="ANTA_ANTB ANTIREPRESSOR DOMAIN-CONTAINING PROTEIN"/>
    <property type="match status" value="1"/>
</dbReference>
<organism evidence="4 5">
    <name type="scientific">Chryseobacterium carnipullorum</name>
    <dbReference type="NCBI Taxonomy" id="1124835"/>
    <lineage>
        <taxon>Bacteria</taxon>
        <taxon>Pseudomonadati</taxon>
        <taxon>Bacteroidota</taxon>
        <taxon>Flavobacteriia</taxon>
        <taxon>Flavobacteriales</taxon>
        <taxon>Weeksellaceae</taxon>
        <taxon>Chryseobacterium group</taxon>
        <taxon>Chryseobacterium</taxon>
    </lineage>
</organism>
<dbReference type="OrthoDB" id="9812611at2"/>
<protein>
    <submittedName>
        <fullName evidence="4">Phage anti-repressor protein</fullName>
    </submittedName>
    <submittedName>
        <fullName evidence="3">Phage antirepressor Ant</fullName>
    </submittedName>
</protein>
<dbReference type="GO" id="GO:0003677">
    <property type="term" value="F:DNA binding"/>
    <property type="evidence" value="ECO:0007669"/>
    <property type="project" value="InterPro"/>
</dbReference>